<evidence type="ECO:0000256" key="3">
    <source>
        <dbReference type="ARBA" id="ARBA00022695"/>
    </source>
</evidence>
<dbReference type="EMBL" id="AZEE01000030">
    <property type="protein sequence ID" value="KRK96933.1"/>
    <property type="molecule type" value="Genomic_DNA"/>
</dbReference>
<dbReference type="GO" id="GO:0051191">
    <property type="term" value="P:prosthetic group biosynthetic process"/>
    <property type="evidence" value="ECO:0007669"/>
    <property type="project" value="InterPro"/>
</dbReference>
<dbReference type="EC" id="2.7.7.61" evidence="1"/>
<keyword evidence="3" id="KW-0548">Nucleotidyltransferase</keyword>
<dbReference type="Pfam" id="PF03802">
    <property type="entry name" value="CitX"/>
    <property type="match status" value="1"/>
</dbReference>
<evidence type="ECO:0000256" key="2">
    <source>
        <dbReference type="ARBA" id="ARBA00022679"/>
    </source>
</evidence>
<keyword evidence="5" id="KW-0456">Lyase</keyword>
<protein>
    <recommendedName>
        <fullName evidence="1">citrate lyase holo-[acyl-carrier protein] synthase</fullName>
        <ecNumber evidence="1">2.7.7.61</ecNumber>
    </recommendedName>
</protein>
<proteinExistence type="predicted"/>
<comment type="caution">
    <text evidence="5">The sequence shown here is derived from an EMBL/GenBank/DDBJ whole genome shotgun (WGS) entry which is preliminary data.</text>
</comment>
<organism evidence="5 6">
    <name type="scientific">Secundilactobacillus odoratitofui DSM 19909 = JCM 15043</name>
    <dbReference type="NCBI Taxonomy" id="1423776"/>
    <lineage>
        <taxon>Bacteria</taxon>
        <taxon>Bacillati</taxon>
        <taxon>Bacillota</taxon>
        <taxon>Bacilli</taxon>
        <taxon>Lactobacillales</taxon>
        <taxon>Lactobacillaceae</taxon>
        <taxon>Secundilactobacillus</taxon>
    </lineage>
</organism>
<evidence type="ECO:0000256" key="4">
    <source>
        <dbReference type="ARBA" id="ARBA00048574"/>
    </source>
</evidence>
<dbReference type="NCBIfam" id="TIGR03124">
    <property type="entry name" value="citrate_citX"/>
    <property type="match status" value="1"/>
</dbReference>
<dbReference type="STRING" id="1423776.FD04_GL001788"/>
<dbReference type="PATRIC" id="fig|1423776.4.peg.1811"/>
<dbReference type="OrthoDB" id="3196716at2"/>
<dbReference type="InterPro" id="IPR005551">
    <property type="entry name" value="CitX"/>
</dbReference>
<reference evidence="5 6" key="1">
    <citation type="journal article" date="2015" name="Genome Announc.">
        <title>Expanding the biotechnology potential of lactobacilli through comparative genomics of 213 strains and associated genera.</title>
        <authorList>
            <person name="Sun Z."/>
            <person name="Harris H.M."/>
            <person name="McCann A."/>
            <person name="Guo C."/>
            <person name="Argimon S."/>
            <person name="Zhang W."/>
            <person name="Yang X."/>
            <person name="Jeffery I.B."/>
            <person name="Cooney J.C."/>
            <person name="Kagawa T.F."/>
            <person name="Liu W."/>
            <person name="Song Y."/>
            <person name="Salvetti E."/>
            <person name="Wrobel A."/>
            <person name="Rasinkangas P."/>
            <person name="Parkhill J."/>
            <person name="Rea M.C."/>
            <person name="O'Sullivan O."/>
            <person name="Ritari J."/>
            <person name="Douillard F.P."/>
            <person name="Paul Ross R."/>
            <person name="Yang R."/>
            <person name="Briner A.E."/>
            <person name="Felis G.E."/>
            <person name="de Vos W.M."/>
            <person name="Barrangou R."/>
            <person name="Klaenhammer T.R."/>
            <person name="Caufield P.W."/>
            <person name="Cui Y."/>
            <person name="Zhang H."/>
            <person name="O'Toole P.W."/>
        </authorList>
    </citation>
    <scope>NUCLEOTIDE SEQUENCE [LARGE SCALE GENOMIC DNA]</scope>
    <source>
        <strain evidence="5 6">DSM 19909</strain>
    </source>
</reference>
<dbReference type="RefSeq" id="WP_056948722.1">
    <property type="nucleotide sequence ID" value="NZ_AZEE01000030.1"/>
</dbReference>
<name>A0A0R1LM59_9LACO</name>
<sequence>MGSIFQTGEPQVINDVLQNRDQRVALQQHLLSRFPKHTLIAIKLNVPGPIKNNAQLRRLFETGVARFYEQLKTLTRDFQTVAQWDKPTGNELFITTTLAPVTTKKLAVSFEDHDTLGRLFDVDVLTADQQRALSRSDFSMPVRKCLICNRIAKDCARSRRHSVTDLQTKISELYATEFEPGGGPEPWLN</sequence>
<keyword evidence="2 5" id="KW-0808">Transferase</keyword>
<dbReference type="AlphaFoldDB" id="A0A0R1LM59"/>
<dbReference type="NCBIfam" id="NF002383">
    <property type="entry name" value="PRK01392.1"/>
    <property type="match status" value="1"/>
</dbReference>
<dbReference type="Proteomes" id="UP000051160">
    <property type="component" value="Unassembled WGS sequence"/>
</dbReference>
<evidence type="ECO:0000256" key="1">
    <source>
        <dbReference type="ARBA" id="ARBA00012524"/>
    </source>
</evidence>
<dbReference type="GO" id="GO:0016829">
    <property type="term" value="F:lyase activity"/>
    <property type="evidence" value="ECO:0007669"/>
    <property type="project" value="UniProtKB-KW"/>
</dbReference>
<evidence type="ECO:0000313" key="5">
    <source>
        <dbReference type="EMBL" id="KRK96933.1"/>
    </source>
</evidence>
<comment type="catalytic activity">
    <reaction evidence="4">
        <text>apo-[citrate lyase ACP] + 2'-(5''-triphospho-alpha-D-ribosyl)-3'-dephospho-CoA = holo-[citrate lyase ACP] + diphosphate</text>
        <dbReference type="Rhea" id="RHEA:16333"/>
        <dbReference type="Rhea" id="RHEA-COMP:10157"/>
        <dbReference type="Rhea" id="RHEA-COMP:10158"/>
        <dbReference type="ChEBI" id="CHEBI:29999"/>
        <dbReference type="ChEBI" id="CHEBI:33019"/>
        <dbReference type="ChEBI" id="CHEBI:61378"/>
        <dbReference type="ChEBI" id="CHEBI:82683"/>
        <dbReference type="EC" id="2.7.7.61"/>
    </reaction>
</comment>
<evidence type="ECO:0000313" key="6">
    <source>
        <dbReference type="Proteomes" id="UP000051160"/>
    </source>
</evidence>
<keyword evidence="6" id="KW-1185">Reference proteome</keyword>
<dbReference type="GO" id="GO:0050519">
    <property type="term" value="F:holo-citrate lyase synthase activity"/>
    <property type="evidence" value="ECO:0007669"/>
    <property type="project" value="UniProtKB-EC"/>
</dbReference>
<gene>
    <name evidence="5" type="ORF">FD04_GL001788</name>
</gene>
<accession>A0A0R1LM59</accession>